<accession>A0AAV6UQ15</accession>
<protein>
    <submittedName>
        <fullName evidence="2">Uncharacterized protein</fullName>
    </submittedName>
</protein>
<feature type="compositionally biased region" description="Basic and acidic residues" evidence="1">
    <location>
        <begin position="91"/>
        <end position="102"/>
    </location>
</feature>
<gene>
    <name evidence="2" type="ORF">JTE90_004235</name>
</gene>
<keyword evidence="3" id="KW-1185">Reference proteome</keyword>
<feature type="compositionally biased region" description="Basic residues" evidence="1">
    <location>
        <begin position="26"/>
        <end position="35"/>
    </location>
</feature>
<feature type="region of interest" description="Disordered" evidence="1">
    <location>
        <begin position="91"/>
        <end position="112"/>
    </location>
</feature>
<feature type="compositionally biased region" description="Basic residues" evidence="1">
    <location>
        <begin position="103"/>
        <end position="112"/>
    </location>
</feature>
<dbReference type="EMBL" id="JAFNEN010000308">
    <property type="protein sequence ID" value="KAG8186259.1"/>
    <property type="molecule type" value="Genomic_DNA"/>
</dbReference>
<evidence type="ECO:0000256" key="1">
    <source>
        <dbReference type="SAM" id="MobiDB-lite"/>
    </source>
</evidence>
<organism evidence="2 3">
    <name type="scientific">Oedothorax gibbosus</name>
    <dbReference type="NCBI Taxonomy" id="931172"/>
    <lineage>
        <taxon>Eukaryota</taxon>
        <taxon>Metazoa</taxon>
        <taxon>Ecdysozoa</taxon>
        <taxon>Arthropoda</taxon>
        <taxon>Chelicerata</taxon>
        <taxon>Arachnida</taxon>
        <taxon>Araneae</taxon>
        <taxon>Araneomorphae</taxon>
        <taxon>Entelegynae</taxon>
        <taxon>Araneoidea</taxon>
        <taxon>Linyphiidae</taxon>
        <taxon>Erigoninae</taxon>
        <taxon>Oedothorax</taxon>
    </lineage>
</organism>
<dbReference type="AlphaFoldDB" id="A0AAV6UQ15"/>
<evidence type="ECO:0000313" key="3">
    <source>
        <dbReference type="Proteomes" id="UP000827092"/>
    </source>
</evidence>
<comment type="caution">
    <text evidence="2">The sequence shown here is derived from an EMBL/GenBank/DDBJ whole genome shotgun (WGS) entry which is preliminary data.</text>
</comment>
<sequence length="112" mass="12924">MHLIPVNGEKISGAQYGENARGNMKQQRRQKKRVLSKRVKVFEAELPIPASKILRHNIPSSEHKHTSFRVDAQSTTKLNHVLVWKSTRALQTERKRVDTDKKNFKKGTRPPC</sequence>
<reference evidence="2 3" key="1">
    <citation type="journal article" date="2022" name="Nat. Ecol. Evol.">
        <title>A masculinizing supergene underlies an exaggerated male reproductive morph in a spider.</title>
        <authorList>
            <person name="Hendrickx F."/>
            <person name="De Corte Z."/>
            <person name="Sonet G."/>
            <person name="Van Belleghem S.M."/>
            <person name="Kostlbacher S."/>
            <person name="Vangestel C."/>
        </authorList>
    </citation>
    <scope>NUCLEOTIDE SEQUENCE [LARGE SCALE GENOMIC DNA]</scope>
    <source>
        <strain evidence="2">W744_W776</strain>
    </source>
</reference>
<proteinExistence type="predicted"/>
<evidence type="ECO:0000313" key="2">
    <source>
        <dbReference type="EMBL" id="KAG8186259.1"/>
    </source>
</evidence>
<name>A0AAV6UQ15_9ARAC</name>
<dbReference type="Proteomes" id="UP000827092">
    <property type="component" value="Unassembled WGS sequence"/>
</dbReference>
<feature type="region of interest" description="Disordered" evidence="1">
    <location>
        <begin position="1"/>
        <end position="35"/>
    </location>
</feature>